<gene>
    <name evidence="2" type="ORF">APZ00_04780</name>
</gene>
<organism evidence="2 3">
    <name type="scientific">Pannonibacter phragmitetus</name>
    <dbReference type="NCBI Taxonomy" id="121719"/>
    <lineage>
        <taxon>Bacteria</taxon>
        <taxon>Pseudomonadati</taxon>
        <taxon>Pseudomonadota</taxon>
        <taxon>Alphaproteobacteria</taxon>
        <taxon>Hyphomicrobiales</taxon>
        <taxon>Stappiaceae</taxon>
        <taxon>Pannonibacter</taxon>
    </lineage>
</organism>
<evidence type="ECO:0000313" key="2">
    <source>
        <dbReference type="EMBL" id="ALV26479.1"/>
    </source>
</evidence>
<dbReference type="AlphaFoldDB" id="A0A0U3EK86"/>
<dbReference type="Proteomes" id="UP000064921">
    <property type="component" value="Chromosome"/>
</dbReference>
<protein>
    <submittedName>
        <fullName evidence="2">Uncharacterized protein</fullName>
    </submittedName>
</protein>
<evidence type="ECO:0000256" key="1">
    <source>
        <dbReference type="SAM" id="Coils"/>
    </source>
</evidence>
<sequence length="128" mass="13206">MAPAIVGATGRTISLHPGRLPALTQEHIMPAAVQNAANDTSKSVSAKDLEERIARVRADVADLGKAVASYGSGKADDLKVAGEDALETLKKELADLEGKVATQVRARPLQSLAVAAGAGVLAALLMRR</sequence>
<dbReference type="STRING" id="121719.APZ00_04780"/>
<accession>A0A0U3EK86</accession>
<keyword evidence="3" id="KW-1185">Reference proteome</keyword>
<keyword evidence="1" id="KW-0175">Coiled coil</keyword>
<dbReference type="KEGG" id="pphr:APZ00_04780"/>
<feature type="coiled-coil region" evidence="1">
    <location>
        <begin position="46"/>
        <end position="106"/>
    </location>
</feature>
<reference evidence="2 3" key="1">
    <citation type="submission" date="2015-10" db="EMBL/GenBank/DDBJ databases">
        <title>The world's first case of liver abscess caused by Pannonibacter phragmitetus.</title>
        <authorList>
            <person name="Ming D."/>
            <person name="Wang M."/>
            <person name="Zhou Y."/>
            <person name="Jiang T."/>
            <person name="Hu S."/>
        </authorList>
    </citation>
    <scope>NUCLEOTIDE SEQUENCE [LARGE SCALE GENOMIC DNA]</scope>
    <source>
        <strain evidence="2 3">31801</strain>
    </source>
</reference>
<name>A0A0U3EK86_9HYPH</name>
<evidence type="ECO:0000313" key="3">
    <source>
        <dbReference type="Proteomes" id="UP000064921"/>
    </source>
</evidence>
<dbReference type="EMBL" id="CP013068">
    <property type="protein sequence ID" value="ALV26479.1"/>
    <property type="molecule type" value="Genomic_DNA"/>
</dbReference>
<proteinExistence type="predicted"/>